<keyword evidence="5" id="KW-0949">S-adenosyl-L-methionine</keyword>
<dbReference type="GO" id="GO:0032259">
    <property type="term" value="P:methylation"/>
    <property type="evidence" value="ECO:0007669"/>
    <property type="project" value="UniProtKB-KW"/>
</dbReference>
<evidence type="ECO:0000256" key="1">
    <source>
        <dbReference type="ARBA" id="ARBA00001541"/>
    </source>
</evidence>
<dbReference type="InterPro" id="IPR050903">
    <property type="entry name" value="Bact_Chemotaxis_MeTrfase"/>
</dbReference>
<sequence>MLSTPANPAPPTLSTVVDVTPKQLENYAKLIYEKIGVTISPQKTTLLSNRLRRRLRARGLASYDDYFKLLKSAPTSDPEWEAFLQEVTTHETYLFRDENHWNWLRDKFVPEMIAEQKAGKRRPALRVWSAACSTGDEATTIACCLMDRLPAAPAWQVEILGTDVGAGAVAQARLGAFSERAMRLVPKAYRQRFFEAGTGGACATMKAAYRKMLRFETHNLLEPLKEMPFDLVVLKNVLIYFDAESKKRVLSQIKRVLRPGGYLITGAAEGVSELVGEFESTCGWLHRWPGSK</sequence>
<evidence type="ECO:0000313" key="8">
    <source>
        <dbReference type="Proteomes" id="UP000326837"/>
    </source>
</evidence>
<dbReference type="InterPro" id="IPR000780">
    <property type="entry name" value="CheR_MeTrfase"/>
</dbReference>
<evidence type="ECO:0000256" key="4">
    <source>
        <dbReference type="ARBA" id="ARBA00022679"/>
    </source>
</evidence>
<evidence type="ECO:0000259" key="6">
    <source>
        <dbReference type="PROSITE" id="PS50123"/>
    </source>
</evidence>
<accession>A0A5K7X3K9</accession>
<dbReference type="AlphaFoldDB" id="A0A5K7X3K9"/>
<evidence type="ECO:0000256" key="3">
    <source>
        <dbReference type="ARBA" id="ARBA00022603"/>
    </source>
</evidence>
<dbReference type="PANTHER" id="PTHR24422">
    <property type="entry name" value="CHEMOTAXIS PROTEIN METHYLTRANSFERASE"/>
    <property type="match status" value="1"/>
</dbReference>
<dbReference type="Proteomes" id="UP000326837">
    <property type="component" value="Chromosome"/>
</dbReference>
<dbReference type="InterPro" id="IPR022642">
    <property type="entry name" value="CheR_C"/>
</dbReference>
<gene>
    <name evidence="7" type="ORF">PLANPX_0810</name>
</gene>
<dbReference type="GO" id="GO:0008983">
    <property type="term" value="F:protein-glutamate O-methyltransferase activity"/>
    <property type="evidence" value="ECO:0007669"/>
    <property type="project" value="UniProtKB-EC"/>
</dbReference>
<evidence type="ECO:0000313" key="7">
    <source>
        <dbReference type="EMBL" id="BBO31198.1"/>
    </source>
</evidence>
<dbReference type="InterPro" id="IPR029063">
    <property type="entry name" value="SAM-dependent_MTases_sf"/>
</dbReference>
<protein>
    <recommendedName>
        <fullName evidence="2">protein-glutamate O-methyltransferase</fullName>
        <ecNumber evidence="2">2.1.1.80</ecNumber>
    </recommendedName>
</protein>
<dbReference type="PANTHER" id="PTHR24422:SF19">
    <property type="entry name" value="CHEMOTAXIS PROTEIN METHYLTRANSFERASE"/>
    <property type="match status" value="1"/>
</dbReference>
<dbReference type="Pfam" id="PF03705">
    <property type="entry name" value="CheR_N"/>
    <property type="match status" value="1"/>
</dbReference>
<dbReference type="Gene3D" id="3.40.50.150">
    <property type="entry name" value="Vaccinia Virus protein VP39"/>
    <property type="match status" value="1"/>
</dbReference>
<dbReference type="CDD" id="cd02440">
    <property type="entry name" value="AdoMet_MTases"/>
    <property type="match status" value="1"/>
</dbReference>
<feature type="domain" description="CheR-type methyltransferase" evidence="6">
    <location>
        <begin position="12"/>
        <end position="291"/>
    </location>
</feature>
<keyword evidence="3 7" id="KW-0489">Methyltransferase</keyword>
<dbReference type="Pfam" id="PF01739">
    <property type="entry name" value="CheR"/>
    <property type="match status" value="1"/>
</dbReference>
<dbReference type="SUPFAM" id="SSF53335">
    <property type="entry name" value="S-adenosyl-L-methionine-dependent methyltransferases"/>
    <property type="match status" value="1"/>
</dbReference>
<dbReference type="InterPro" id="IPR022641">
    <property type="entry name" value="CheR_N"/>
</dbReference>
<dbReference type="Gene3D" id="1.10.155.10">
    <property type="entry name" value="Chemotaxis receptor methyltransferase CheR, N-terminal domain"/>
    <property type="match status" value="1"/>
</dbReference>
<dbReference type="InterPro" id="IPR036804">
    <property type="entry name" value="CheR_N_sf"/>
</dbReference>
<keyword evidence="4 7" id="KW-0808">Transferase</keyword>
<dbReference type="PROSITE" id="PS50123">
    <property type="entry name" value="CHER"/>
    <property type="match status" value="1"/>
</dbReference>
<dbReference type="EMBL" id="AP021861">
    <property type="protein sequence ID" value="BBO31198.1"/>
    <property type="molecule type" value="Genomic_DNA"/>
</dbReference>
<dbReference type="EC" id="2.1.1.80" evidence="2"/>
<reference evidence="8" key="1">
    <citation type="submission" date="2019-10" db="EMBL/GenBank/DDBJ databases">
        <title>Lacipirellula parvula gen. nov., sp. nov., representing a lineage of planctomycetes widespread in freshwater anoxic habitats, and description of the family Lacipirellulaceae.</title>
        <authorList>
            <person name="Dedysh S.N."/>
            <person name="Kulichevskaya I.S."/>
            <person name="Beletsky A.V."/>
            <person name="Rakitin A.L."/>
            <person name="Mardanov A.V."/>
            <person name="Ivanova A.A."/>
            <person name="Saltykova V.X."/>
            <person name="Rijpstra W.I.C."/>
            <person name="Sinninghe Damste J.S."/>
            <person name="Ravin N.V."/>
        </authorList>
    </citation>
    <scope>NUCLEOTIDE SEQUENCE [LARGE SCALE GENOMIC DNA]</scope>
    <source>
        <strain evidence="8">PX69</strain>
    </source>
</reference>
<evidence type="ECO:0000256" key="2">
    <source>
        <dbReference type="ARBA" id="ARBA00012534"/>
    </source>
</evidence>
<keyword evidence="8" id="KW-1185">Reference proteome</keyword>
<dbReference type="KEGG" id="lpav:PLANPX_0810"/>
<comment type="catalytic activity">
    <reaction evidence="1">
        <text>L-glutamyl-[protein] + S-adenosyl-L-methionine = [protein]-L-glutamate 5-O-methyl ester + S-adenosyl-L-homocysteine</text>
        <dbReference type="Rhea" id="RHEA:24452"/>
        <dbReference type="Rhea" id="RHEA-COMP:10208"/>
        <dbReference type="Rhea" id="RHEA-COMP:10311"/>
        <dbReference type="ChEBI" id="CHEBI:29973"/>
        <dbReference type="ChEBI" id="CHEBI:57856"/>
        <dbReference type="ChEBI" id="CHEBI:59789"/>
        <dbReference type="ChEBI" id="CHEBI:82795"/>
        <dbReference type="EC" id="2.1.1.80"/>
    </reaction>
</comment>
<dbReference type="RefSeq" id="WP_152097380.1">
    <property type="nucleotide sequence ID" value="NZ_AP021861.1"/>
</dbReference>
<dbReference type="SUPFAM" id="SSF47757">
    <property type="entry name" value="Chemotaxis receptor methyltransferase CheR, N-terminal domain"/>
    <property type="match status" value="1"/>
</dbReference>
<evidence type="ECO:0000256" key="5">
    <source>
        <dbReference type="ARBA" id="ARBA00022691"/>
    </source>
</evidence>
<dbReference type="SMART" id="SM00138">
    <property type="entry name" value="MeTrc"/>
    <property type="match status" value="1"/>
</dbReference>
<organism evidence="7 8">
    <name type="scientific">Lacipirellula parvula</name>
    <dbReference type="NCBI Taxonomy" id="2650471"/>
    <lineage>
        <taxon>Bacteria</taxon>
        <taxon>Pseudomonadati</taxon>
        <taxon>Planctomycetota</taxon>
        <taxon>Planctomycetia</taxon>
        <taxon>Pirellulales</taxon>
        <taxon>Lacipirellulaceae</taxon>
        <taxon>Lacipirellula</taxon>
    </lineage>
</organism>
<proteinExistence type="predicted"/>
<name>A0A5K7X3K9_9BACT</name>
<dbReference type="PRINTS" id="PR00996">
    <property type="entry name" value="CHERMTFRASE"/>
</dbReference>